<dbReference type="Proteomes" id="UP001162156">
    <property type="component" value="Unassembled WGS sequence"/>
</dbReference>
<evidence type="ECO:0000313" key="1">
    <source>
        <dbReference type="EMBL" id="KAJ8940519.1"/>
    </source>
</evidence>
<name>A0AAV8XP00_9CUCU</name>
<evidence type="ECO:0008006" key="3">
    <source>
        <dbReference type="Google" id="ProtNLM"/>
    </source>
</evidence>
<accession>A0AAV8XP00</accession>
<keyword evidence="2" id="KW-1185">Reference proteome</keyword>
<comment type="caution">
    <text evidence="1">The sequence shown here is derived from an EMBL/GenBank/DDBJ whole genome shotgun (WGS) entry which is preliminary data.</text>
</comment>
<dbReference type="EMBL" id="JANEYF010002974">
    <property type="protein sequence ID" value="KAJ8940519.1"/>
    <property type="molecule type" value="Genomic_DNA"/>
</dbReference>
<reference evidence="1" key="1">
    <citation type="journal article" date="2023" name="Insect Mol. Biol.">
        <title>Genome sequencing provides insights into the evolution of gene families encoding plant cell wall-degrading enzymes in longhorned beetles.</title>
        <authorList>
            <person name="Shin N.R."/>
            <person name="Okamura Y."/>
            <person name="Kirsch R."/>
            <person name="Pauchet Y."/>
        </authorList>
    </citation>
    <scope>NUCLEOTIDE SEQUENCE</scope>
    <source>
        <strain evidence="1">RBIC_L_NR</strain>
    </source>
</reference>
<protein>
    <recommendedName>
        <fullName evidence="3">Secreted protein</fullName>
    </recommendedName>
</protein>
<sequence length="128" mass="14641">MVITSFVNHEVNAAVAPQSFHYDVHGNYLPETKRYTDAGSSCCIIPTCDESGQCYETLSCGYICSQGRHRPANYGATPGYRLKEYYTKNDCHFGECKDFKFLCTHCPDPNEADFSIYTVRRDCKYCYH</sequence>
<dbReference type="AlphaFoldDB" id="A0AAV8XP00"/>
<organism evidence="1 2">
    <name type="scientific">Rhamnusium bicolor</name>
    <dbReference type="NCBI Taxonomy" id="1586634"/>
    <lineage>
        <taxon>Eukaryota</taxon>
        <taxon>Metazoa</taxon>
        <taxon>Ecdysozoa</taxon>
        <taxon>Arthropoda</taxon>
        <taxon>Hexapoda</taxon>
        <taxon>Insecta</taxon>
        <taxon>Pterygota</taxon>
        <taxon>Neoptera</taxon>
        <taxon>Endopterygota</taxon>
        <taxon>Coleoptera</taxon>
        <taxon>Polyphaga</taxon>
        <taxon>Cucujiformia</taxon>
        <taxon>Chrysomeloidea</taxon>
        <taxon>Cerambycidae</taxon>
        <taxon>Lepturinae</taxon>
        <taxon>Rhagiini</taxon>
        <taxon>Rhamnusium</taxon>
    </lineage>
</organism>
<proteinExistence type="predicted"/>
<gene>
    <name evidence="1" type="ORF">NQ314_010680</name>
</gene>
<evidence type="ECO:0000313" key="2">
    <source>
        <dbReference type="Proteomes" id="UP001162156"/>
    </source>
</evidence>